<reference evidence="2" key="1">
    <citation type="submission" date="2018-11" db="EMBL/GenBank/DDBJ databases">
        <authorList>
            <consortium name="Pathogen Informatics"/>
        </authorList>
    </citation>
    <scope>NUCLEOTIDE SEQUENCE</scope>
</reference>
<feature type="compositionally biased region" description="Low complexity" evidence="1">
    <location>
        <begin position="199"/>
        <end position="217"/>
    </location>
</feature>
<evidence type="ECO:0000313" key="3">
    <source>
        <dbReference type="Proteomes" id="UP000784294"/>
    </source>
</evidence>
<gene>
    <name evidence="2" type="ORF">PXEA_LOCUS13920</name>
</gene>
<name>A0A448WUC8_9PLAT</name>
<feature type="compositionally biased region" description="Basic and acidic residues" evidence="1">
    <location>
        <begin position="313"/>
        <end position="333"/>
    </location>
</feature>
<feature type="compositionally biased region" description="Polar residues" evidence="1">
    <location>
        <begin position="124"/>
        <end position="136"/>
    </location>
</feature>
<feature type="region of interest" description="Disordered" evidence="1">
    <location>
        <begin position="48"/>
        <end position="73"/>
    </location>
</feature>
<sequence length="489" mass="54500">MPSGRSGRAKDKSLPCLASDSILNPQLPLQYTNDGKSLLKKLTNNQINTTLGPATSTKRRPGKDHNRTQEKCSEKNCIQGEKSFINESLAIEGKADNQEEPLFMVNKTSSGSLLEREKGKYTSADKQGQMSSAQSSANVWVCENNIISKKSDVHPGDFEHKETGRRKENKRSAKKDGEREVIRISGRSDEGNHEDYHNGSISDSGRSSLSSGEPVSSTRPEVEEDEGEAEEGEEAEEVERESKINPIIQKRDQRAKALDSTQAQNEKNGTIRHDLIKPVARLNKNWVPSVSGSKIGDHEVNSTLNYSRSGRGTAKECNRDKREKDSVYLSEAKQEHSRLTGNINTSDIESDKWMEKCSTSMKENTATLRPNCQKEMSRIDTVMPGQLVSVVMVFHAKRAKGTHPLNVADTWQETISPLQPSDTSSEATVVAGEITNSEESCQFRCQKPNKRGKLQDTEENNVNSSLKKEETVSIVSEFYFYPINYCTCF</sequence>
<feature type="compositionally biased region" description="Acidic residues" evidence="1">
    <location>
        <begin position="222"/>
        <end position="239"/>
    </location>
</feature>
<dbReference type="EMBL" id="CAAALY010046646">
    <property type="protein sequence ID" value="VEL20480.1"/>
    <property type="molecule type" value="Genomic_DNA"/>
</dbReference>
<keyword evidence="3" id="KW-1185">Reference proteome</keyword>
<feature type="compositionally biased region" description="Basic and acidic residues" evidence="1">
    <location>
        <begin position="63"/>
        <end position="73"/>
    </location>
</feature>
<feature type="compositionally biased region" description="Basic and acidic residues" evidence="1">
    <location>
        <begin position="150"/>
        <end position="197"/>
    </location>
</feature>
<dbReference type="AlphaFoldDB" id="A0A448WUC8"/>
<proteinExistence type="predicted"/>
<accession>A0A448WUC8</accession>
<feature type="region of interest" description="Disordered" evidence="1">
    <location>
        <begin position="306"/>
        <end position="333"/>
    </location>
</feature>
<protein>
    <submittedName>
        <fullName evidence="2">Uncharacterized protein</fullName>
    </submittedName>
</protein>
<evidence type="ECO:0000256" key="1">
    <source>
        <dbReference type="SAM" id="MobiDB-lite"/>
    </source>
</evidence>
<evidence type="ECO:0000313" key="2">
    <source>
        <dbReference type="EMBL" id="VEL20480.1"/>
    </source>
</evidence>
<feature type="region of interest" description="Disordered" evidence="1">
    <location>
        <begin position="101"/>
        <end position="136"/>
    </location>
</feature>
<organism evidence="2 3">
    <name type="scientific">Protopolystoma xenopodis</name>
    <dbReference type="NCBI Taxonomy" id="117903"/>
    <lineage>
        <taxon>Eukaryota</taxon>
        <taxon>Metazoa</taxon>
        <taxon>Spiralia</taxon>
        <taxon>Lophotrochozoa</taxon>
        <taxon>Platyhelminthes</taxon>
        <taxon>Monogenea</taxon>
        <taxon>Polyopisthocotylea</taxon>
        <taxon>Polystomatidea</taxon>
        <taxon>Polystomatidae</taxon>
        <taxon>Protopolystoma</taxon>
    </lineage>
</organism>
<feature type="compositionally biased region" description="Polar residues" evidence="1">
    <location>
        <begin position="259"/>
        <end position="268"/>
    </location>
</feature>
<feature type="region of interest" description="Disordered" evidence="1">
    <location>
        <begin position="150"/>
        <end position="272"/>
    </location>
</feature>
<dbReference type="Proteomes" id="UP000784294">
    <property type="component" value="Unassembled WGS sequence"/>
</dbReference>
<comment type="caution">
    <text evidence="2">The sequence shown here is derived from an EMBL/GenBank/DDBJ whole genome shotgun (WGS) entry which is preliminary data.</text>
</comment>